<proteinExistence type="predicted"/>
<dbReference type="Proteomes" id="UP000503222">
    <property type="component" value="Chromosome"/>
</dbReference>
<dbReference type="EMBL" id="CP049869">
    <property type="protein sequence ID" value="QIK78234.1"/>
    <property type="molecule type" value="Genomic_DNA"/>
</dbReference>
<evidence type="ECO:0008006" key="4">
    <source>
        <dbReference type="Google" id="ProtNLM"/>
    </source>
</evidence>
<feature type="chain" id="PRO_5026049193" description="Flagellar protein" evidence="1">
    <location>
        <begin position="20"/>
        <end position="142"/>
    </location>
</feature>
<feature type="signal peptide" evidence="1">
    <location>
        <begin position="1"/>
        <end position="19"/>
    </location>
</feature>
<dbReference type="KEGG" id="spii:G7077_04260"/>
<gene>
    <name evidence="2" type="ORF">G7077_04260</name>
</gene>
<evidence type="ECO:0000256" key="1">
    <source>
        <dbReference type="SAM" id="SignalP"/>
    </source>
</evidence>
<dbReference type="RefSeq" id="WP_166410627.1">
    <property type="nucleotide sequence ID" value="NZ_CP049869.1"/>
</dbReference>
<evidence type="ECO:0000313" key="3">
    <source>
        <dbReference type="Proteomes" id="UP000503222"/>
    </source>
</evidence>
<protein>
    <recommendedName>
        <fullName evidence="4">Flagellar protein</fullName>
    </recommendedName>
</protein>
<keyword evidence="1" id="KW-0732">Signal</keyword>
<accession>A0A6G7YNC1</accession>
<name>A0A6G7YNC1_9SPHN</name>
<keyword evidence="3" id="KW-1185">Reference proteome</keyword>
<dbReference type="AlphaFoldDB" id="A0A6G7YNC1"/>
<evidence type="ECO:0000313" key="2">
    <source>
        <dbReference type="EMBL" id="QIK78234.1"/>
    </source>
</evidence>
<reference evidence="2 3" key="1">
    <citation type="submission" date="2020-03" db="EMBL/GenBank/DDBJ databases">
        <title>Sphingomonas sp. nov., isolated from fish.</title>
        <authorList>
            <person name="Hyun D.-W."/>
            <person name="Bae J.-W."/>
        </authorList>
    </citation>
    <scope>NUCLEOTIDE SEQUENCE [LARGE SCALE GENOMIC DNA]</scope>
    <source>
        <strain evidence="2 3">HDW15B</strain>
    </source>
</reference>
<organism evidence="2 3">
    <name type="scientific">Sphingomonas piscis</name>
    <dbReference type="NCBI Taxonomy" id="2714943"/>
    <lineage>
        <taxon>Bacteria</taxon>
        <taxon>Pseudomonadati</taxon>
        <taxon>Pseudomonadota</taxon>
        <taxon>Alphaproteobacteria</taxon>
        <taxon>Sphingomonadales</taxon>
        <taxon>Sphingomonadaceae</taxon>
        <taxon>Sphingomonas</taxon>
    </lineage>
</organism>
<sequence>MIARFALVALACCASSAVAQSGNWMVDLPASPPAKPAAAATGSGPSLKAGTEVKLALAPAAKGKKLGVGQRVPLTVASDVKLGWTTVIPAGTEAEGEVTAVNGGDLTAKPLYVRVKGKAVKLAGTFGSSGKATLGEDLKVNN</sequence>